<dbReference type="CDD" id="cd03445">
    <property type="entry name" value="Thioesterase_II_repeat2"/>
    <property type="match status" value="1"/>
</dbReference>
<feature type="domain" description="Acyl-CoA thioesterase-like C-terminal" evidence="4">
    <location>
        <begin position="241"/>
        <end position="338"/>
    </location>
</feature>
<evidence type="ECO:0000313" key="6">
    <source>
        <dbReference type="Proteomes" id="UP001203852"/>
    </source>
</evidence>
<dbReference type="PANTHER" id="PTHR11066">
    <property type="entry name" value="ACYL-COA THIOESTERASE"/>
    <property type="match status" value="1"/>
</dbReference>
<protein>
    <submittedName>
        <fullName evidence="5">Acyl-CoA thioesterase</fullName>
    </submittedName>
</protein>
<dbReference type="InterPro" id="IPR003703">
    <property type="entry name" value="Acyl_CoA_thio"/>
</dbReference>
<evidence type="ECO:0000256" key="1">
    <source>
        <dbReference type="ARBA" id="ARBA00006538"/>
    </source>
</evidence>
<dbReference type="Proteomes" id="UP001203852">
    <property type="component" value="Unassembled WGS sequence"/>
</dbReference>
<dbReference type="GO" id="GO:0009062">
    <property type="term" value="P:fatty acid catabolic process"/>
    <property type="evidence" value="ECO:0007669"/>
    <property type="project" value="TreeGrafter"/>
</dbReference>
<dbReference type="AlphaFoldDB" id="A0AAN6DUT1"/>
<dbReference type="Pfam" id="PF20789">
    <property type="entry name" value="4HBT_3C"/>
    <property type="match status" value="1"/>
</dbReference>
<evidence type="ECO:0000259" key="3">
    <source>
        <dbReference type="Pfam" id="PF13622"/>
    </source>
</evidence>
<gene>
    <name evidence="5" type="ORF">EDD36DRAFT_315152</name>
</gene>
<dbReference type="GO" id="GO:0047617">
    <property type="term" value="F:fatty acyl-CoA hydrolase activity"/>
    <property type="evidence" value="ECO:0007669"/>
    <property type="project" value="InterPro"/>
</dbReference>
<reference evidence="5" key="1">
    <citation type="journal article" date="2022" name="bioRxiv">
        <title>Deciphering the potential niche of two novel black yeast fungi from a biological soil crust based on their genomes, phenotypes, and melanin regulation.</title>
        <authorList>
            <consortium name="DOE Joint Genome Institute"/>
            <person name="Carr E.C."/>
            <person name="Barton Q."/>
            <person name="Grambo S."/>
            <person name="Sullivan M."/>
            <person name="Renfro C.M."/>
            <person name="Kuo A."/>
            <person name="Pangilinan J."/>
            <person name="Lipzen A."/>
            <person name="Keymanesh K."/>
            <person name="Savage E."/>
            <person name="Barry K."/>
            <person name="Grigoriev I.V."/>
            <person name="Riekhof W.R."/>
            <person name="Harris S.S."/>
        </authorList>
    </citation>
    <scope>NUCLEOTIDE SEQUENCE</scope>
    <source>
        <strain evidence="5">JF 03-4F</strain>
    </source>
</reference>
<keyword evidence="2" id="KW-0378">Hydrolase</keyword>
<dbReference type="InterPro" id="IPR042171">
    <property type="entry name" value="Acyl-CoA_hotdog"/>
</dbReference>
<dbReference type="InterPro" id="IPR029069">
    <property type="entry name" value="HotDog_dom_sf"/>
</dbReference>
<dbReference type="EMBL" id="MU404357">
    <property type="protein sequence ID" value="KAI1611180.1"/>
    <property type="molecule type" value="Genomic_DNA"/>
</dbReference>
<dbReference type="PANTHER" id="PTHR11066:SF64">
    <property type="entry name" value="ACYL-COA THIOESTERASE (AFU_ORTHOLOGUE AFUA_1G12060)"/>
    <property type="match status" value="1"/>
</dbReference>
<proteinExistence type="inferred from homology"/>
<dbReference type="InterPro" id="IPR049449">
    <property type="entry name" value="TesB_ACOT8-like_N"/>
</dbReference>
<dbReference type="GO" id="GO:0006637">
    <property type="term" value="P:acyl-CoA metabolic process"/>
    <property type="evidence" value="ECO:0007669"/>
    <property type="project" value="InterPro"/>
</dbReference>
<comment type="similarity">
    <text evidence="1">Belongs to the C/M/P thioester hydrolase family.</text>
</comment>
<name>A0AAN6DUT1_9EURO</name>
<feature type="domain" description="Acyl-CoA thioesterase-like N-terminal HotDog" evidence="3">
    <location>
        <begin position="37"/>
        <end position="126"/>
    </location>
</feature>
<sequence>MSTQFEPLPGDRPISFNRLMALKQNGDDTFESLTGAWPPGPMKRAFGGHVYAQAMYAASKTVAKGFVVHQMTGYFILPGAIDVPFEYRVRRVRDGGIYCLRAVDVFQQSHAAADGRTPCFTATMSFKRSERGNRKWQPWEYQNVPKEHIKTEYGRVLDGLNPQDHILAPASDALWWIDSDYMKRVTPIFPGVETRKVDMTKYNGQVELGRGIEGEAISKYRQLLFYRLYQDEEGDGDVDLNLHAAAHLYTSDRNSLFLIQRALGYEKVVCSLASLSHTVIFHGFAEDLCMIGENGKSKWFVQESWTSHGGENRGTHHSLLWDCEKGKVIATTIQDGMIRVPKESADKIAMGKEDSGKASKL</sequence>
<dbReference type="CDD" id="cd03444">
    <property type="entry name" value="Thioesterase_II_repeat1"/>
    <property type="match status" value="1"/>
</dbReference>
<dbReference type="SUPFAM" id="SSF54637">
    <property type="entry name" value="Thioesterase/thiol ester dehydrase-isomerase"/>
    <property type="match status" value="2"/>
</dbReference>
<evidence type="ECO:0000313" key="5">
    <source>
        <dbReference type="EMBL" id="KAI1611180.1"/>
    </source>
</evidence>
<accession>A0AAN6DUT1</accession>
<evidence type="ECO:0000259" key="4">
    <source>
        <dbReference type="Pfam" id="PF20789"/>
    </source>
</evidence>
<comment type="caution">
    <text evidence="5">The sequence shown here is derived from an EMBL/GenBank/DDBJ whole genome shotgun (WGS) entry which is preliminary data.</text>
</comment>
<keyword evidence="6" id="KW-1185">Reference proteome</keyword>
<dbReference type="InterPro" id="IPR049450">
    <property type="entry name" value="ACOT8-like_C"/>
</dbReference>
<organism evidence="5 6">
    <name type="scientific">Exophiala viscosa</name>
    <dbReference type="NCBI Taxonomy" id="2486360"/>
    <lineage>
        <taxon>Eukaryota</taxon>
        <taxon>Fungi</taxon>
        <taxon>Dikarya</taxon>
        <taxon>Ascomycota</taxon>
        <taxon>Pezizomycotina</taxon>
        <taxon>Eurotiomycetes</taxon>
        <taxon>Chaetothyriomycetidae</taxon>
        <taxon>Chaetothyriales</taxon>
        <taxon>Herpotrichiellaceae</taxon>
        <taxon>Exophiala</taxon>
    </lineage>
</organism>
<dbReference type="Gene3D" id="2.40.160.210">
    <property type="entry name" value="Acyl-CoA thioesterase, double hotdog domain"/>
    <property type="match status" value="1"/>
</dbReference>
<dbReference type="GO" id="GO:0005782">
    <property type="term" value="C:peroxisomal matrix"/>
    <property type="evidence" value="ECO:0007669"/>
    <property type="project" value="UniProtKB-SubCell"/>
</dbReference>
<dbReference type="Pfam" id="PF13622">
    <property type="entry name" value="4HBT_3"/>
    <property type="match status" value="1"/>
</dbReference>
<evidence type="ECO:0000256" key="2">
    <source>
        <dbReference type="ARBA" id="ARBA00022801"/>
    </source>
</evidence>